<keyword evidence="8 11" id="KW-0450">Lipoyl</keyword>
<comment type="similarity">
    <text evidence="3 11">Belongs to the 2-oxoacid dehydrogenase family.</text>
</comment>
<dbReference type="PANTHER" id="PTHR43416:SF5">
    <property type="entry name" value="DIHYDROLIPOYLLYSINE-RESIDUE SUCCINYLTRANSFERASE COMPONENT OF 2-OXOGLUTARATE DEHYDROGENASE COMPLEX, MITOCHONDRIAL"/>
    <property type="match status" value="1"/>
</dbReference>
<reference evidence="15 16" key="1">
    <citation type="submission" date="2019-03" db="EMBL/GenBank/DDBJ databases">
        <title>Genomic Encyclopedia of Archaeal and Bacterial Type Strains, Phase II (KMG-II): from individual species to whole genera.</title>
        <authorList>
            <person name="Goeker M."/>
        </authorList>
    </citation>
    <scope>NUCLEOTIDE SEQUENCE [LARGE SCALE GENOMIC DNA]</scope>
    <source>
        <strain evidence="15 16">DSM 22554</strain>
    </source>
</reference>
<evidence type="ECO:0000256" key="3">
    <source>
        <dbReference type="ARBA" id="ARBA00007317"/>
    </source>
</evidence>
<dbReference type="GO" id="GO:0033512">
    <property type="term" value="P:L-lysine catabolic process to acetyl-CoA via saccharopine"/>
    <property type="evidence" value="ECO:0007669"/>
    <property type="project" value="UniProtKB-UniRule"/>
</dbReference>
<evidence type="ECO:0000256" key="8">
    <source>
        <dbReference type="ARBA" id="ARBA00022823"/>
    </source>
</evidence>
<evidence type="ECO:0000259" key="13">
    <source>
        <dbReference type="PROSITE" id="PS50968"/>
    </source>
</evidence>
<comment type="cofactor">
    <cofactor evidence="11">
        <name>(R)-lipoate</name>
        <dbReference type="ChEBI" id="CHEBI:83088"/>
    </cofactor>
    <text evidence="11">Binds 1 lipoyl cofactor covalently.</text>
</comment>
<evidence type="ECO:0000256" key="2">
    <source>
        <dbReference type="ARBA" id="ARBA00005145"/>
    </source>
</evidence>
<evidence type="ECO:0000256" key="4">
    <source>
        <dbReference type="ARBA" id="ARBA00012945"/>
    </source>
</evidence>
<dbReference type="Gene3D" id="2.40.50.100">
    <property type="match status" value="1"/>
</dbReference>
<dbReference type="GO" id="GO:0004149">
    <property type="term" value="F:dihydrolipoyllysine-residue succinyltransferase activity"/>
    <property type="evidence" value="ECO:0007669"/>
    <property type="project" value="UniProtKB-UniRule"/>
</dbReference>
<dbReference type="Gene3D" id="3.30.559.10">
    <property type="entry name" value="Chloramphenicol acetyltransferase-like domain"/>
    <property type="match status" value="1"/>
</dbReference>
<gene>
    <name evidence="15" type="ORF">C8N28_1096</name>
</gene>
<dbReference type="Proteomes" id="UP000294616">
    <property type="component" value="Unassembled WGS sequence"/>
</dbReference>
<comment type="function">
    <text evidence="1 11">E2 component of the 2-oxoglutarate dehydrogenase (OGDH) complex which catalyzes the second step in the conversion of 2-oxoglutarate to succinyl-CoA and CO(2).</text>
</comment>
<dbReference type="AlphaFoldDB" id="A0A4R1M3W1"/>
<feature type="region of interest" description="Disordered" evidence="12">
    <location>
        <begin position="131"/>
        <end position="190"/>
    </location>
</feature>
<dbReference type="PANTHER" id="PTHR43416">
    <property type="entry name" value="DIHYDROLIPOYLLYSINE-RESIDUE SUCCINYLTRANSFERASE COMPONENT OF 2-OXOGLUTARATE DEHYDROGENASE COMPLEX, MITOCHONDRIAL-RELATED"/>
    <property type="match status" value="1"/>
</dbReference>
<dbReference type="InterPro" id="IPR011053">
    <property type="entry name" value="Single_hybrid_motif"/>
</dbReference>
<dbReference type="Pfam" id="PF00364">
    <property type="entry name" value="Biotin_lipoyl"/>
    <property type="match status" value="1"/>
</dbReference>
<feature type="compositionally biased region" description="Basic and acidic residues" evidence="12">
    <location>
        <begin position="181"/>
        <end position="190"/>
    </location>
</feature>
<dbReference type="NCBIfam" id="TIGR01347">
    <property type="entry name" value="sucB"/>
    <property type="match status" value="1"/>
</dbReference>
<dbReference type="Gene3D" id="4.10.320.10">
    <property type="entry name" value="E3-binding domain"/>
    <property type="match status" value="1"/>
</dbReference>
<dbReference type="FunFam" id="3.30.559.10:FF:000007">
    <property type="entry name" value="Dihydrolipoamide acetyltransferase component of pyruvate dehydrogenase complex"/>
    <property type="match status" value="1"/>
</dbReference>
<dbReference type="RefSeq" id="WP_132222256.1">
    <property type="nucleotide sequence ID" value="NZ_SMGO01000001.1"/>
</dbReference>
<organism evidence="15 16">
    <name type="scientific">Albibacterium bauzanense</name>
    <dbReference type="NCBI Taxonomy" id="653929"/>
    <lineage>
        <taxon>Bacteria</taxon>
        <taxon>Pseudomonadati</taxon>
        <taxon>Bacteroidota</taxon>
        <taxon>Sphingobacteriia</taxon>
        <taxon>Sphingobacteriales</taxon>
        <taxon>Sphingobacteriaceae</taxon>
        <taxon>Albibacterium</taxon>
    </lineage>
</organism>
<dbReference type="SUPFAM" id="SSF51230">
    <property type="entry name" value="Single hybrid motif"/>
    <property type="match status" value="1"/>
</dbReference>
<evidence type="ECO:0000259" key="14">
    <source>
        <dbReference type="PROSITE" id="PS51826"/>
    </source>
</evidence>
<dbReference type="InterPro" id="IPR036625">
    <property type="entry name" value="E3-bd_dom_sf"/>
</dbReference>
<dbReference type="EC" id="2.3.1.61" evidence="4 11"/>
<protein>
    <recommendedName>
        <fullName evidence="5 11">Dihydrolipoyllysine-residue succinyltransferase component of 2-oxoglutarate dehydrogenase complex</fullName>
        <ecNumber evidence="4 11">2.3.1.61</ecNumber>
    </recommendedName>
    <alternativeName>
        <fullName evidence="11">2-oxoglutarate dehydrogenase complex component E2</fullName>
    </alternativeName>
</protein>
<keyword evidence="6 11" id="KW-0816">Tricarboxylic acid cycle</keyword>
<evidence type="ECO:0000256" key="6">
    <source>
        <dbReference type="ARBA" id="ARBA00022532"/>
    </source>
</evidence>
<proteinExistence type="inferred from homology"/>
<dbReference type="InterPro" id="IPR050537">
    <property type="entry name" value="2-oxoacid_dehydrogenase"/>
</dbReference>
<comment type="pathway">
    <text evidence="2 11">Amino-acid degradation; L-lysine degradation via saccharopine pathway; glutaryl-CoA from L-lysine: step 6/6.</text>
</comment>
<dbReference type="OrthoDB" id="9805770at2"/>
<feature type="region of interest" description="Disordered" evidence="12">
    <location>
        <begin position="80"/>
        <end position="116"/>
    </location>
</feature>
<accession>A0A4R1M3W1</accession>
<keyword evidence="9 11" id="KW-0012">Acyltransferase</keyword>
<dbReference type="UniPathway" id="UPA00868">
    <property type="reaction ID" value="UER00840"/>
</dbReference>
<dbReference type="InterPro" id="IPR006255">
    <property type="entry name" value="SucB"/>
</dbReference>
<evidence type="ECO:0000256" key="7">
    <source>
        <dbReference type="ARBA" id="ARBA00022679"/>
    </source>
</evidence>
<dbReference type="PROSITE" id="PS00189">
    <property type="entry name" value="LIPOYL"/>
    <property type="match status" value="1"/>
</dbReference>
<evidence type="ECO:0000256" key="1">
    <source>
        <dbReference type="ARBA" id="ARBA00004052"/>
    </source>
</evidence>
<evidence type="ECO:0000256" key="10">
    <source>
        <dbReference type="ARBA" id="ARBA00052761"/>
    </source>
</evidence>
<dbReference type="SUPFAM" id="SSF52777">
    <property type="entry name" value="CoA-dependent acyltransferases"/>
    <property type="match status" value="1"/>
</dbReference>
<feature type="domain" description="Lipoyl-binding" evidence="13">
    <location>
        <begin position="2"/>
        <end position="76"/>
    </location>
</feature>
<dbReference type="GO" id="GO:0006099">
    <property type="term" value="P:tricarboxylic acid cycle"/>
    <property type="evidence" value="ECO:0007669"/>
    <property type="project" value="UniProtKB-UniRule"/>
</dbReference>
<dbReference type="Pfam" id="PF00198">
    <property type="entry name" value="2-oxoacid_dh"/>
    <property type="match status" value="1"/>
</dbReference>
<keyword evidence="7 11" id="KW-0808">Transferase</keyword>
<comment type="catalytic activity">
    <reaction evidence="10 11">
        <text>N(6)-[(R)-dihydrolipoyl]-L-lysyl-[protein] + succinyl-CoA = N(6)-[(R)-S(8)-succinyldihydrolipoyl]-L-lysyl-[protein] + CoA</text>
        <dbReference type="Rhea" id="RHEA:15213"/>
        <dbReference type="Rhea" id="RHEA-COMP:10475"/>
        <dbReference type="Rhea" id="RHEA-COMP:20092"/>
        <dbReference type="ChEBI" id="CHEBI:57287"/>
        <dbReference type="ChEBI" id="CHEBI:57292"/>
        <dbReference type="ChEBI" id="CHEBI:83100"/>
        <dbReference type="ChEBI" id="CHEBI:83120"/>
        <dbReference type="EC" id="2.3.1.61"/>
    </reaction>
</comment>
<dbReference type="PROSITE" id="PS51826">
    <property type="entry name" value="PSBD"/>
    <property type="match status" value="1"/>
</dbReference>
<sequence length="413" mass="44454">MSLEMKVPTVGESITEVTLAQWLKNDGDYVEMDEIVAELESDKATFELPAEKAGILRHIAAEGDTLEIGAVLCKIEDGNKAEGSPAPSKQAESAEAAPAAKAEPVESQESYASGTASPAAAKILKEKGIDTKSINGTGKDGRITKDDAVKASAPSKDESTAPAEKSPASAVASTSPSIAGSRDERHEKMSSLRKTIAKRLVVVKNETAMLTTFNEVDMKPIMDLRSKYKDKFKEKHGVGLGFMSFFTKAVCMALNEWPSVNARIEEEEIVYSNFVDVSIAVSGPKGLVVPIIRNAESLSLQDIEKAVVDLATKARGNKLTIQEMTGGTFTITNGGVFGSMMSTPIINAPQSAILGMHNIIQRPVAINGEVVIRPMMYLALSYDHRIIDGRESVSFLVRVKELLEDPTRLLLDV</sequence>
<dbReference type="NCBIfam" id="NF004309">
    <property type="entry name" value="PRK05704.1"/>
    <property type="match status" value="1"/>
</dbReference>
<name>A0A4R1M3W1_9SPHI</name>
<dbReference type="InterPro" id="IPR004167">
    <property type="entry name" value="PSBD"/>
</dbReference>
<evidence type="ECO:0000256" key="9">
    <source>
        <dbReference type="ARBA" id="ARBA00023315"/>
    </source>
</evidence>
<dbReference type="GO" id="GO:0045252">
    <property type="term" value="C:oxoglutarate dehydrogenase complex"/>
    <property type="evidence" value="ECO:0007669"/>
    <property type="project" value="UniProtKB-UniRule"/>
</dbReference>
<dbReference type="InterPro" id="IPR023213">
    <property type="entry name" value="CAT-like_dom_sf"/>
</dbReference>
<dbReference type="Pfam" id="PF02817">
    <property type="entry name" value="E3_binding"/>
    <property type="match status" value="1"/>
</dbReference>
<dbReference type="CDD" id="cd06849">
    <property type="entry name" value="lipoyl_domain"/>
    <property type="match status" value="1"/>
</dbReference>
<dbReference type="InterPro" id="IPR000089">
    <property type="entry name" value="Biotin_lipoyl"/>
</dbReference>
<evidence type="ECO:0000313" key="15">
    <source>
        <dbReference type="EMBL" id="TCK85780.1"/>
    </source>
</evidence>
<evidence type="ECO:0000313" key="16">
    <source>
        <dbReference type="Proteomes" id="UP000294616"/>
    </source>
</evidence>
<dbReference type="InterPro" id="IPR003016">
    <property type="entry name" value="2-oxoA_DH_lipoyl-BS"/>
</dbReference>
<evidence type="ECO:0000256" key="11">
    <source>
        <dbReference type="RuleBase" id="RU361138"/>
    </source>
</evidence>
<feature type="compositionally biased region" description="Basic and acidic residues" evidence="12">
    <location>
        <begin position="139"/>
        <end position="159"/>
    </location>
</feature>
<feature type="compositionally biased region" description="Low complexity" evidence="12">
    <location>
        <begin position="84"/>
        <end position="107"/>
    </location>
</feature>
<feature type="domain" description="Peripheral subunit-binding (PSBD)" evidence="14">
    <location>
        <begin position="115"/>
        <end position="152"/>
    </location>
</feature>
<feature type="compositionally biased region" description="Low complexity" evidence="12">
    <location>
        <begin position="166"/>
        <end position="179"/>
    </location>
</feature>
<evidence type="ECO:0000256" key="12">
    <source>
        <dbReference type="SAM" id="MobiDB-lite"/>
    </source>
</evidence>
<dbReference type="SUPFAM" id="SSF47005">
    <property type="entry name" value="Peripheral subunit-binding domain of 2-oxo acid dehydrogenase complex"/>
    <property type="match status" value="1"/>
</dbReference>
<dbReference type="InterPro" id="IPR001078">
    <property type="entry name" value="2-oxoacid_DH_actylTfrase"/>
</dbReference>
<dbReference type="PROSITE" id="PS50968">
    <property type="entry name" value="BIOTINYL_LIPOYL"/>
    <property type="match status" value="1"/>
</dbReference>
<dbReference type="EMBL" id="SMGO01000001">
    <property type="protein sequence ID" value="TCK85780.1"/>
    <property type="molecule type" value="Genomic_DNA"/>
</dbReference>
<keyword evidence="16" id="KW-1185">Reference proteome</keyword>
<evidence type="ECO:0000256" key="5">
    <source>
        <dbReference type="ARBA" id="ARBA00019511"/>
    </source>
</evidence>
<comment type="caution">
    <text evidence="15">The sequence shown here is derived from an EMBL/GenBank/DDBJ whole genome shotgun (WGS) entry which is preliminary data.</text>
</comment>